<dbReference type="InterPro" id="IPR007686">
    <property type="entry name" value="YutG/PgpA"/>
</dbReference>
<dbReference type="PIRSF" id="PIRSF006162">
    <property type="entry name" value="PgpA"/>
    <property type="match status" value="1"/>
</dbReference>
<protein>
    <submittedName>
        <fullName evidence="3">Phosphatidylglycerophosphatase A</fullName>
    </submittedName>
</protein>
<keyword evidence="1" id="KW-0472">Membrane</keyword>
<feature type="domain" description="YutG/PgpA" evidence="2">
    <location>
        <begin position="22"/>
        <end position="157"/>
    </location>
</feature>
<organism evidence="3 4">
    <name type="scientific">Helicobacter ibis</name>
    <dbReference type="NCBI Taxonomy" id="2962633"/>
    <lineage>
        <taxon>Bacteria</taxon>
        <taxon>Pseudomonadati</taxon>
        <taxon>Campylobacterota</taxon>
        <taxon>Epsilonproteobacteria</taxon>
        <taxon>Campylobacterales</taxon>
        <taxon>Helicobacteraceae</taxon>
        <taxon>Helicobacter</taxon>
    </lineage>
</organism>
<dbReference type="Pfam" id="PF04608">
    <property type="entry name" value="PgpA"/>
    <property type="match status" value="1"/>
</dbReference>
<dbReference type="SUPFAM" id="SSF101307">
    <property type="entry name" value="YutG-like"/>
    <property type="match status" value="1"/>
</dbReference>
<dbReference type="RefSeq" id="WP_271020824.1">
    <property type="nucleotide sequence ID" value="NZ_JAQHXR010000001.1"/>
</dbReference>
<dbReference type="Proteomes" id="UP001210261">
    <property type="component" value="Unassembled WGS sequence"/>
</dbReference>
<feature type="transmembrane region" description="Helical" evidence="1">
    <location>
        <begin position="92"/>
        <end position="118"/>
    </location>
</feature>
<dbReference type="EMBL" id="JAQHXR010000001">
    <property type="protein sequence ID" value="MDA3968539.1"/>
    <property type="molecule type" value="Genomic_DNA"/>
</dbReference>
<dbReference type="InterPro" id="IPR026037">
    <property type="entry name" value="PgpA"/>
</dbReference>
<comment type="caution">
    <text evidence="3">The sequence shown here is derived from an EMBL/GenBank/DDBJ whole genome shotgun (WGS) entry which is preliminary data.</text>
</comment>
<name>A0ABT4VCV9_9HELI</name>
<dbReference type="InterPro" id="IPR036681">
    <property type="entry name" value="PgpA-like_sf"/>
</dbReference>
<dbReference type="PANTHER" id="PTHR36305:SF1">
    <property type="entry name" value="PHOSPHATIDYLGLYCEROPHOSPHATASE A"/>
    <property type="match status" value="1"/>
</dbReference>
<evidence type="ECO:0000256" key="1">
    <source>
        <dbReference type="SAM" id="Phobius"/>
    </source>
</evidence>
<dbReference type="CDD" id="cd06971">
    <property type="entry name" value="PgpA"/>
    <property type="match status" value="1"/>
</dbReference>
<evidence type="ECO:0000313" key="3">
    <source>
        <dbReference type="EMBL" id="MDA3968539.1"/>
    </source>
</evidence>
<feature type="transmembrane region" description="Helical" evidence="1">
    <location>
        <begin position="144"/>
        <end position="161"/>
    </location>
</feature>
<keyword evidence="1" id="KW-1133">Transmembrane helix</keyword>
<evidence type="ECO:0000259" key="2">
    <source>
        <dbReference type="Pfam" id="PF04608"/>
    </source>
</evidence>
<proteinExistence type="predicted"/>
<evidence type="ECO:0000313" key="4">
    <source>
        <dbReference type="Proteomes" id="UP001210261"/>
    </source>
</evidence>
<accession>A0ABT4VCV9</accession>
<feature type="transmembrane region" description="Helical" evidence="1">
    <location>
        <begin position="51"/>
        <end position="71"/>
    </location>
</feature>
<dbReference type="PANTHER" id="PTHR36305">
    <property type="entry name" value="PHOSPHATIDYLGLYCEROPHOSPHATASE A"/>
    <property type="match status" value="1"/>
</dbReference>
<keyword evidence="1" id="KW-0812">Transmembrane</keyword>
<gene>
    <name evidence="3" type="ORF">PF021_02495</name>
</gene>
<sequence length="178" mass="19858">MEKNFFLDFKDKNDFIKKCYLTLFFSGLSKKAPGTIGTLVAMPFGFLVGSYSLSTLFLLALLLGVFAIRIIDSYEQNGLSHDRKEIVIDELTGVWIAISMLGLSIISLFLSFILFRIFDIWKPSIINKVDKNIKGGLGVVGDDLLAGFFAGLLGLIILKIIEYTINTDSYLLNPLILF</sequence>
<reference evidence="3 4" key="1">
    <citation type="submission" date="2023-01" db="EMBL/GenBank/DDBJ databases">
        <title>Description of Helicobacter ibis sp. nov. isolated from faecal droppings of black-faced ibis (Theristicus melanopis).</title>
        <authorList>
            <person name="Lopez-Cantillo M."/>
            <person name="Vidal-Veuthey B."/>
            <person name="Mella A."/>
            <person name="De La Haba R."/>
            <person name="Collado L."/>
        </authorList>
    </citation>
    <scope>NUCLEOTIDE SEQUENCE [LARGE SCALE GENOMIC DNA]</scope>
    <source>
        <strain evidence="3 4">A82</strain>
    </source>
</reference>
<keyword evidence="4" id="KW-1185">Reference proteome</keyword>